<keyword evidence="8" id="KW-0961">Cell wall biogenesis/degradation</keyword>
<evidence type="ECO:0000313" key="11">
    <source>
        <dbReference type="EMBL" id="KAJ9145138.1"/>
    </source>
</evidence>
<evidence type="ECO:0000256" key="4">
    <source>
        <dbReference type="ARBA" id="ARBA00022729"/>
    </source>
</evidence>
<dbReference type="GO" id="GO:0005975">
    <property type="term" value="P:carbohydrate metabolic process"/>
    <property type="evidence" value="ECO:0007669"/>
    <property type="project" value="InterPro"/>
</dbReference>
<feature type="chain" id="PRO_5041471030" evidence="10">
    <location>
        <begin position="19"/>
        <end position="462"/>
    </location>
</feature>
<evidence type="ECO:0000256" key="5">
    <source>
        <dbReference type="ARBA" id="ARBA00022801"/>
    </source>
</evidence>
<feature type="signal peptide" evidence="10">
    <location>
        <begin position="1"/>
        <end position="18"/>
    </location>
</feature>
<name>A0AA38VQL2_9PEZI</name>
<dbReference type="InterPro" id="IPR011050">
    <property type="entry name" value="Pectin_lyase_fold/virulence"/>
</dbReference>
<keyword evidence="4 10" id="KW-0732">Signal</keyword>
<keyword evidence="6" id="KW-0325">Glycoprotein</keyword>
<dbReference type="SUPFAM" id="SSF51126">
    <property type="entry name" value="Pectin lyase-like"/>
    <property type="match status" value="1"/>
</dbReference>
<evidence type="ECO:0000256" key="1">
    <source>
        <dbReference type="ARBA" id="ARBA00004613"/>
    </source>
</evidence>
<reference evidence="11" key="1">
    <citation type="submission" date="2022-07" db="EMBL/GenBank/DDBJ databases">
        <title>Fungi with potential for degradation of polypropylene.</title>
        <authorList>
            <person name="Gostincar C."/>
        </authorList>
    </citation>
    <scope>NUCLEOTIDE SEQUENCE</scope>
    <source>
        <strain evidence="11">EXF-13308</strain>
    </source>
</reference>
<dbReference type="Proteomes" id="UP001174694">
    <property type="component" value="Unassembled WGS sequence"/>
</dbReference>
<dbReference type="EMBL" id="JANBVO010000015">
    <property type="protein sequence ID" value="KAJ9145138.1"/>
    <property type="molecule type" value="Genomic_DNA"/>
</dbReference>
<dbReference type="Gene3D" id="2.160.20.10">
    <property type="entry name" value="Single-stranded right-handed beta-helix, Pectin lyase-like"/>
    <property type="match status" value="1"/>
</dbReference>
<keyword evidence="5 9" id="KW-0378">Hydrolase</keyword>
<evidence type="ECO:0000256" key="9">
    <source>
        <dbReference type="RuleBase" id="RU361169"/>
    </source>
</evidence>
<evidence type="ECO:0000256" key="3">
    <source>
        <dbReference type="ARBA" id="ARBA00022525"/>
    </source>
</evidence>
<evidence type="ECO:0000256" key="10">
    <source>
        <dbReference type="SAM" id="SignalP"/>
    </source>
</evidence>
<dbReference type="GO" id="GO:0071555">
    <property type="term" value="P:cell wall organization"/>
    <property type="evidence" value="ECO:0007669"/>
    <property type="project" value="UniProtKB-KW"/>
</dbReference>
<accession>A0AA38VQL2</accession>
<protein>
    <submittedName>
        <fullName evidence="11">Glycoside hydrolase family 28 protein</fullName>
    </submittedName>
</protein>
<dbReference type="Pfam" id="PF00295">
    <property type="entry name" value="Glyco_hydro_28"/>
    <property type="match status" value="1"/>
</dbReference>
<dbReference type="InterPro" id="IPR000743">
    <property type="entry name" value="Glyco_hydro_28"/>
</dbReference>
<keyword evidence="3" id="KW-0964">Secreted</keyword>
<keyword evidence="12" id="KW-1185">Reference proteome</keyword>
<dbReference type="AlphaFoldDB" id="A0AA38VQL2"/>
<comment type="similarity">
    <text evidence="2 9">Belongs to the glycosyl hydrolase 28 family.</text>
</comment>
<evidence type="ECO:0000256" key="8">
    <source>
        <dbReference type="ARBA" id="ARBA00023316"/>
    </source>
</evidence>
<proteinExistence type="inferred from homology"/>
<dbReference type="GO" id="GO:0005576">
    <property type="term" value="C:extracellular region"/>
    <property type="evidence" value="ECO:0007669"/>
    <property type="project" value="UniProtKB-SubCell"/>
</dbReference>
<evidence type="ECO:0000313" key="12">
    <source>
        <dbReference type="Proteomes" id="UP001174694"/>
    </source>
</evidence>
<evidence type="ECO:0000256" key="6">
    <source>
        <dbReference type="ARBA" id="ARBA00023180"/>
    </source>
</evidence>
<dbReference type="PANTHER" id="PTHR31736">
    <property type="match status" value="1"/>
</dbReference>
<keyword evidence="7 9" id="KW-0326">Glycosidase</keyword>
<dbReference type="InterPro" id="IPR012334">
    <property type="entry name" value="Pectin_lyas_fold"/>
</dbReference>
<comment type="caution">
    <text evidence="11">The sequence shown here is derived from an EMBL/GenBank/DDBJ whole genome shotgun (WGS) entry which is preliminary data.</text>
</comment>
<dbReference type="PANTHER" id="PTHR31736:SF18">
    <property type="entry name" value="PUTATIVE-RELATED"/>
    <property type="match status" value="1"/>
</dbReference>
<comment type="subcellular location">
    <subcellularLocation>
        <location evidence="1">Secreted</location>
    </subcellularLocation>
</comment>
<gene>
    <name evidence="11" type="ORF">NKR23_g5554</name>
</gene>
<evidence type="ECO:0000256" key="7">
    <source>
        <dbReference type="ARBA" id="ARBA00023295"/>
    </source>
</evidence>
<dbReference type="GO" id="GO:0004650">
    <property type="term" value="F:polygalacturonase activity"/>
    <property type="evidence" value="ECO:0007669"/>
    <property type="project" value="InterPro"/>
</dbReference>
<evidence type="ECO:0000256" key="2">
    <source>
        <dbReference type="ARBA" id="ARBA00008834"/>
    </source>
</evidence>
<sequence>MKAHSSYLLLHLAGLSTAQLIGPVGPTTALSHKTRECNVLDYGAINDNSTDIADALEATFSECVLNNSGSRLVVPEGEYLLNRSVVLSNATNWAFQLEGLISLAYGGNYSVNQNGLVIVNAADFEFYSSTGKGAFQGQGYIYRNSNNTVRPRLIRLISPINASVHDLILVDSPKFHIVFDFAVNLEVYHLTIRGANLGSYDGVDVVGTNYWVHDIEVTNRDECVSVKSPSNHALVENLICNQAGSGISIGGLNVSASIANIHARNISIIQGNNIAFIKTYPGGSGYVTNVTFENFRSKASLYGMNVNQYWQNTNTPDTGSVALSNLVFRNFSGSVANGVQRPPLYLVANDLTFATNVTVEEFSVWTETDDYVVNKINNVFGKGDNSYGPNNGIKTLAPGETPVPYTSTITVTASPTDWVVPPSPTWAVPNTGYGTNIPIPVYKPAPLWRPHGDYDKHYWGSF</sequence>
<organism evidence="11 12">
    <name type="scientific">Pleurostoma richardsiae</name>
    <dbReference type="NCBI Taxonomy" id="41990"/>
    <lineage>
        <taxon>Eukaryota</taxon>
        <taxon>Fungi</taxon>
        <taxon>Dikarya</taxon>
        <taxon>Ascomycota</taxon>
        <taxon>Pezizomycotina</taxon>
        <taxon>Sordariomycetes</taxon>
        <taxon>Sordariomycetidae</taxon>
        <taxon>Calosphaeriales</taxon>
        <taxon>Pleurostomataceae</taxon>
        <taxon>Pleurostoma</taxon>
    </lineage>
</organism>